<keyword evidence="14" id="KW-1185">Reference proteome</keyword>
<dbReference type="InterPro" id="IPR017972">
    <property type="entry name" value="Cyt_P450_CS"/>
</dbReference>
<dbReference type="InterPro" id="IPR036396">
    <property type="entry name" value="Cyt_P450_sf"/>
</dbReference>
<dbReference type="GO" id="GO:0016020">
    <property type="term" value="C:membrane"/>
    <property type="evidence" value="ECO:0007669"/>
    <property type="project" value="UniProtKB-SubCell"/>
</dbReference>
<keyword evidence="6" id="KW-1133">Transmembrane helix</keyword>
<evidence type="ECO:0000256" key="8">
    <source>
        <dbReference type="ARBA" id="ARBA00023004"/>
    </source>
</evidence>
<evidence type="ECO:0000256" key="4">
    <source>
        <dbReference type="ARBA" id="ARBA00022692"/>
    </source>
</evidence>
<reference evidence="13 14" key="1">
    <citation type="submission" date="2017-06" db="EMBL/GenBank/DDBJ databases">
        <title>Ant-infecting Ophiocordyceps genomes reveal a high diversity of potential behavioral manipulation genes and a possible major role for enterotoxins.</title>
        <authorList>
            <person name="De Bekker C."/>
            <person name="Evans H.C."/>
            <person name="Brachmann A."/>
            <person name="Hughes D.P."/>
        </authorList>
    </citation>
    <scope>NUCLEOTIDE SEQUENCE [LARGE SCALE GENOMIC DNA]</scope>
    <source>
        <strain evidence="13 14">Map16</strain>
    </source>
</reference>
<keyword evidence="4" id="KW-0812">Transmembrane</keyword>
<accession>A0A2C5YR31</accession>
<keyword evidence="11 12" id="KW-0349">Heme</keyword>
<dbReference type="GO" id="GO:0016705">
    <property type="term" value="F:oxidoreductase activity, acting on paired donors, with incorporation or reduction of molecular oxygen"/>
    <property type="evidence" value="ECO:0007669"/>
    <property type="project" value="InterPro"/>
</dbReference>
<evidence type="ECO:0000256" key="1">
    <source>
        <dbReference type="ARBA" id="ARBA00001971"/>
    </source>
</evidence>
<dbReference type="OrthoDB" id="1470350at2759"/>
<evidence type="ECO:0000256" key="12">
    <source>
        <dbReference type="RuleBase" id="RU000461"/>
    </source>
</evidence>
<evidence type="ECO:0000313" key="14">
    <source>
        <dbReference type="Proteomes" id="UP000226431"/>
    </source>
</evidence>
<dbReference type="InterPro" id="IPR002401">
    <property type="entry name" value="Cyt_P450_E_grp-I"/>
</dbReference>
<dbReference type="PRINTS" id="PR00385">
    <property type="entry name" value="P450"/>
</dbReference>
<keyword evidence="7 12" id="KW-0560">Oxidoreductase</keyword>
<protein>
    <recommendedName>
        <fullName evidence="15">Cytochrome P450</fullName>
    </recommendedName>
</protein>
<evidence type="ECO:0000256" key="6">
    <source>
        <dbReference type="ARBA" id="ARBA00022989"/>
    </source>
</evidence>
<proteinExistence type="inferred from homology"/>
<dbReference type="SUPFAM" id="SSF48264">
    <property type="entry name" value="Cytochrome P450"/>
    <property type="match status" value="1"/>
</dbReference>
<evidence type="ECO:0000256" key="11">
    <source>
        <dbReference type="PIRSR" id="PIRSR602401-1"/>
    </source>
</evidence>
<dbReference type="Pfam" id="PF00067">
    <property type="entry name" value="p450"/>
    <property type="match status" value="1"/>
</dbReference>
<evidence type="ECO:0008006" key="15">
    <source>
        <dbReference type="Google" id="ProtNLM"/>
    </source>
</evidence>
<gene>
    <name evidence="13" type="ORF">CDD80_6329</name>
</gene>
<dbReference type="Proteomes" id="UP000226431">
    <property type="component" value="Unassembled WGS sequence"/>
</dbReference>
<evidence type="ECO:0000256" key="5">
    <source>
        <dbReference type="ARBA" id="ARBA00022723"/>
    </source>
</evidence>
<keyword evidence="9 12" id="KW-0503">Monooxygenase</keyword>
<organism evidence="13 14">
    <name type="scientific">Ophiocordyceps camponoti-rufipedis</name>
    <dbReference type="NCBI Taxonomy" id="2004952"/>
    <lineage>
        <taxon>Eukaryota</taxon>
        <taxon>Fungi</taxon>
        <taxon>Dikarya</taxon>
        <taxon>Ascomycota</taxon>
        <taxon>Pezizomycotina</taxon>
        <taxon>Sordariomycetes</taxon>
        <taxon>Hypocreomycetidae</taxon>
        <taxon>Hypocreales</taxon>
        <taxon>Ophiocordycipitaceae</taxon>
        <taxon>Ophiocordyceps</taxon>
    </lineage>
</organism>
<dbReference type="STRING" id="2004952.A0A2C5YR31"/>
<evidence type="ECO:0000256" key="3">
    <source>
        <dbReference type="ARBA" id="ARBA00010617"/>
    </source>
</evidence>
<dbReference type="PANTHER" id="PTHR24287:SF17">
    <property type="entry name" value="P450, PUTATIVE (EUROFUNG)-RELATED"/>
    <property type="match status" value="1"/>
</dbReference>
<evidence type="ECO:0000313" key="13">
    <source>
        <dbReference type="EMBL" id="PHH69980.1"/>
    </source>
</evidence>
<evidence type="ECO:0000256" key="7">
    <source>
        <dbReference type="ARBA" id="ARBA00023002"/>
    </source>
</evidence>
<evidence type="ECO:0000256" key="10">
    <source>
        <dbReference type="ARBA" id="ARBA00023136"/>
    </source>
</evidence>
<dbReference type="GO" id="GO:0004497">
    <property type="term" value="F:monooxygenase activity"/>
    <property type="evidence" value="ECO:0007669"/>
    <property type="project" value="UniProtKB-KW"/>
</dbReference>
<feature type="binding site" description="axial binding residue" evidence="11">
    <location>
        <position position="393"/>
    </location>
    <ligand>
        <name>heme</name>
        <dbReference type="ChEBI" id="CHEBI:30413"/>
    </ligand>
    <ligandPart>
        <name>Fe</name>
        <dbReference type="ChEBI" id="CHEBI:18248"/>
    </ligandPart>
</feature>
<keyword evidence="10" id="KW-0472">Membrane</keyword>
<dbReference type="InterPro" id="IPR047146">
    <property type="entry name" value="Cyt_P450_E_CYP52_fungi"/>
</dbReference>
<dbReference type="GO" id="GO:0005506">
    <property type="term" value="F:iron ion binding"/>
    <property type="evidence" value="ECO:0007669"/>
    <property type="project" value="InterPro"/>
</dbReference>
<dbReference type="Gene3D" id="1.10.630.10">
    <property type="entry name" value="Cytochrome P450"/>
    <property type="match status" value="2"/>
</dbReference>
<sequence>MLATHTMPLAAAVTIFLVVLRLYQAAVLSRKRMALKQLHGALPVQWSPSAASPLARLTTLVSQVKSMAKRRFLEQLEAQLFSGGRTTVKTLLLGRSVVVTVDPVVYKAVWGQRNLQWNIHGDRVRAFDTYTGSGLLSAQGDSWRISRSLSQACFSRVNLLSADSLEVHASSALSQIPGDGTVIDLPKLVNEYSRDTSLDFVFGESELLSGHSKSSDRLVLVDQLIQKSSRGTDVEAQLFNVVGAGQETTTATLANLWHYVSKNPNVWRSLQADIASLGGKRPTLNQVRRLDYLRAVVDETLRLRATSPLVERAATEDIIIPAGGGPDGLSPALIRKGDIVQASLYAMHRRRDLYGPDAQEFRPERWLEKDDNGVKRLRPTGAFAPFSFGPRNCLGQEAARSTISYLVVRLCQTFDRIESADDEPWTEHLSATVTNVHGAKVRLFAREKE</sequence>
<comment type="similarity">
    <text evidence="3 12">Belongs to the cytochrome P450 family.</text>
</comment>
<dbReference type="PROSITE" id="PS00086">
    <property type="entry name" value="CYTOCHROME_P450"/>
    <property type="match status" value="1"/>
</dbReference>
<dbReference type="PRINTS" id="PR00463">
    <property type="entry name" value="EP450I"/>
</dbReference>
<dbReference type="EMBL" id="NJES01000683">
    <property type="protein sequence ID" value="PHH69980.1"/>
    <property type="molecule type" value="Genomic_DNA"/>
</dbReference>
<dbReference type="PANTHER" id="PTHR24287">
    <property type="entry name" value="P450, PUTATIVE (EUROFUNG)-RELATED"/>
    <property type="match status" value="1"/>
</dbReference>
<comment type="cofactor">
    <cofactor evidence="1 11">
        <name>heme</name>
        <dbReference type="ChEBI" id="CHEBI:30413"/>
    </cofactor>
</comment>
<dbReference type="AlphaFoldDB" id="A0A2C5YR31"/>
<evidence type="ECO:0000256" key="2">
    <source>
        <dbReference type="ARBA" id="ARBA00004167"/>
    </source>
</evidence>
<keyword evidence="8 11" id="KW-0408">Iron</keyword>
<dbReference type="GO" id="GO:0020037">
    <property type="term" value="F:heme binding"/>
    <property type="evidence" value="ECO:0007669"/>
    <property type="project" value="InterPro"/>
</dbReference>
<evidence type="ECO:0000256" key="9">
    <source>
        <dbReference type="ARBA" id="ARBA00023033"/>
    </source>
</evidence>
<name>A0A2C5YR31_9HYPO</name>
<comment type="caution">
    <text evidence="13">The sequence shown here is derived from an EMBL/GenBank/DDBJ whole genome shotgun (WGS) entry which is preliminary data.</text>
</comment>
<comment type="subcellular location">
    <subcellularLocation>
        <location evidence="2">Membrane</location>
        <topology evidence="2">Single-pass membrane protein</topology>
    </subcellularLocation>
</comment>
<keyword evidence="5 11" id="KW-0479">Metal-binding</keyword>
<dbReference type="InterPro" id="IPR001128">
    <property type="entry name" value="Cyt_P450"/>
</dbReference>